<dbReference type="EMBL" id="GBRH01177320">
    <property type="protein sequence ID" value="JAE20576.1"/>
    <property type="molecule type" value="Transcribed_RNA"/>
</dbReference>
<organism evidence="1">
    <name type="scientific">Arundo donax</name>
    <name type="common">Giant reed</name>
    <name type="synonym">Donax arundinaceus</name>
    <dbReference type="NCBI Taxonomy" id="35708"/>
    <lineage>
        <taxon>Eukaryota</taxon>
        <taxon>Viridiplantae</taxon>
        <taxon>Streptophyta</taxon>
        <taxon>Embryophyta</taxon>
        <taxon>Tracheophyta</taxon>
        <taxon>Spermatophyta</taxon>
        <taxon>Magnoliopsida</taxon>
        <taxon>Liliopsida</taxon>
        <taxon>Poales</taxon>
        <taxon>Poaceae</taxon>
        <taxon>PACMAD clade</taxon>
        <taxon>Arundinoideae</taxon>
        <taxon>Arundineae</taxon>
        <taxon>Arundo</taxon>
    </lineage>
</organism>
<dbReference type="AlphaFoldDB" id="A0A0A9GDF4"/>
<evidence type="ECO:0000313" key="1">
    <source>
        <dbReference type="EMBL" id="JAE20576.1"/>
    </source>
</evidence>
<reference evidence="1" key="1">
    <citation type="submission" date="2014-09" db="EMBL/GenBank/DDBJ databases">
        <authorList>
            <person name="Magalhaes I.L.F."/>
            <person name="Oliveira U."/>
            <person name="Santos F.R."/>
            <person name="Vidigal T.H.D.A."/>
            <person name="Brescovit A.D."/>
            <person name="Santos A.J."/>
        </authorList>
    </citation>
    <scope>NUCLEOTIDE SEQUENCE</scope>
    <source>
        <tissue evidence="1">Shoot tissue taken approximately 20 cm above the soil surface</tissue>
    </source>
</reference>
<proteinExistence type="predicted"/>
<protein>
    <submittedName>
        <fullName evidence="1">Uncharacterized protein</fullName>
    </submittedName>
</protein>
<reference evidence="1" key="2">
    <citation type="journal article" date="2015" name="Data Brief">
        <title>Shoot transcriptome of the giant reed, Arundo donax.</title>
        <authorList>
            <person name="Barrero R.A."/>
            <person name="Guerrero F.D."/>
            <person name="Moolhuijzen P."/>
            <person name="Goolsby J.A."/>
            <person name="Tidwell J."/>
            <person name="Bellgard S.E."/>
            <person name="Bellgard M.I."/>
        </authorList>
    </citation>
    <scope>NUCLEOTIDE SEQUENCE</scope>
    <source>
        <tissue evidence="1">Shoot tissue taken approximately 20 cm above the soil surface</tissue>
    </source>
</reference>
<name>A0A0A9GDF4_ARUDO</name>
<accession>A0A0A9GDF4</accession>
<sequence length="70" mass="8278">MGGRRRPGGERDQAWPSRAPRCCLPPHPCVLTCRCLCFLPERRLRPDRVRRRQGRADDRIWVREGVQRGR</sequence>